<gene>
    <name evidence="2" type="ORF">DCF17_14895</name>
</gene>
<dbReference type="Proteomes" id="UP000249081">
    <property type="component" value="Unassembled WGS sequence"/>
</dbReference>
<name>A0A2W4W129_9CYAN</name>
<proteinExistence type="predicted"/>
<accession>A0A2W4W129</accession>
<organism evidence="2 3">
    <name type="scientific">Shackletoniella antarctica</name>
    <dbReference type="NCBI Taxonomy" id="268115"/>
    <lineage>
        <taxon>Bacteria</taxon>
        <taxon>Bacillati</taxon>
        <taxon>Cyanobacteriota</taxon>
        <taxon>Cyanophyceae</taxon>
        <taxon>Oculatellales</taxon>
        <taxon>Oculatellaceae</taxon>
        <taxon>Shackletoniella</taxon>
    </lineage>
</organism>
<feature type="region of interest" description="Disordered" evidence="1">
    <location>
        <begin position="1"/>
        <end position="24"/>
    </location>
</feature>
<sequence length="80" mass="9070">MHLRHSAFLPAAKNPQPTEPTAESREPLQLMVIGSAQGIESIIQNLHLRGFAHINEWSLIMPHSPGKLMRVLTRWVQQQP</sequence>
<dbReference type="AlphaFoldDB" id="A0A2W4W129"/>
<evidence type="ECO:0000313" key="3">
    <source>
        <dbReference type="Proteomes" id="UP000249081"/>
    </source>
</evidence>
<protein>
    <submittedName>
        <fullName evidence="2">Peptide ABC transporter substrate-binding protein</fullName>
    </submittedName>
</protein>
<evidence type="ECO:0000256" key="1">
    <source>
        <dbReference type="SAM" id="MobiDB-lite"/>
    </source>
</evidence>
<dbReference type="EMBL" id="QBMN01000107">
    <property type="protein sequence ID" value="PZO38256.1"/>
    <property type="molecule type" value="Genomic_DNA"/>
</dbReference>
<reference evidence="3" key="1">
    <citation type="submission" date="2018-04" db="EMBL/GenBank/DDBJ databases">
        <authorList>
            <person name="Cornet L."/>
        </authorList>
    </citation>
    <scope>NUCLEOTIDE SEQUENCE [LARGE SCALE GENOMIC DNA]</scope>
</reference>
<evidence type="ECO:0000313" key="2">
    <source>
        <dbReference type="EMBL" id="PZO38256.1"/>
    </source>
</evidence>
<reference evidence="2 3" key="2">
    <citation type="submission" date="2018-06" db="EMBL/GenBank/DDBJ databases">
        <title>Metagenomic assembly of (sub)arctic Cyanobacteria and their associated microbiome from non-axenic cultures.</title>
        <authorList>
            <person name="Baurain D."/>
        </authorList>
    </citation>
    <scope>NUCLEOTIDE SEQUENCE [LARGE SCALE GENOMIC DNA]</scope>
    <source>
        <strain evidence="2">ULC041bin1</strain>
    </source>
</reference>
<comment type="caution">
    <text evidence="2">The sequence shown here is derived from an EMBL/GenBank/DDBJ whole genome shotgun (WGS) entry which is preliminary data.</text>
</comment>